<keyword evidence="3" id="KW-1185">Reference proteome</keyword>
<sequence length="142" mass="16233">MVLIIPEFPNTTIDPFVITSPQTSSYNCIAWAFGDNTKWYWPDPDEMYFWPENIPRTIEVNSFIELYKLKGYEVCISTSLEIGNEKIAIFLGNDGLPTHAARQLENGLWTSKLGCEYDIQHSIYSMNNSVYGNASVFMSRSL</sequence>
<reference evidence="3" key="1">
    <citation type="submission" date="2016-11" db="EMBL/GenBank/DDBJ databases">
        <authorList>
            <person name="Varghese N."/>
            <person name="Submissions S."/>
        </authorList>
    </citation>
    <scope>NUCLEOTIDE SEQUENCE [LARGE SCALE GENOMIC DNA]</scope>
    <source>
        <strain evidence="3">DSM 3661</strain>
    </source>
</reference>
<dbReference type="EMBL" id="FRBU01000030">
    <property type="protein sequence ID" value="SHM32421.1"/>
    <property type="molecule type" value="Genomic_DNA"/>
</dbReference>
<dbReference type="Proteomes" id="UP000184260">
    <property type="component" value="Unassembled WGS sequence"/>
</dbReference>
<dbReference type="Pfam" id="PF24738">
    <property type="entry name" value="DUF7689"/>
    <property type="match status" value="1"/>
</dbReference>
<evidence type="ECO:0000259" key="1">
    <source>
        <dbReference type="Pfam" id="PF24738"/>
    </source>
</evidence>
<dbReference type="STRING" id="69322.SAMN05443669_103041"/>
<accession>A0A1M7HV32</accession>
<dbReference type="RefSeq" id="WP_073354487.1">
    <property type="nucleotide sequence ID" value="NZ_FRBU01000030.1"/>
</dbReference>
<dbReference type="InterPro" id="IPR056106">
    <property type="entry name" value="DUF7689"/>
</dbReference>
<evidence type="ECO:0000313" key="2">
    <source>
        <dbReference type="EMBL" id="SHM32421.1"/>
    </source>
</evidence>
<name>A0A1M7HV32_9FLAO</name>
<organism evidence="2 3">
    <name type="scientific">Flavobacterium xanthum</name>
    <dbReference type="NCBI Taxonomy" id="69322"/>
    <lineage>
        <taxon>Bacteria</taxon>
        <taxon>Pseudomonadati</taxon>
        <taxon>Bacteroidota</taxon>
        <taxon>Flavobacteriia</taxon>
        <taxon>Flavobacteriales</taxon>
        <taxon>Flavobacteriaceae</taxon>
        <taxon>Flavobacterium</taxon>
    </lineage>
</organism>
<gene>
    <name evidence="2" type="ORF">SAMN05443669_103041</name>
</gene>
<feature type="domain" description="DUF7689" evidence="1">
    <location>
        <begin position="18"/>
        <end position="138"/>
    </location>
</feature>
<protein>
    <recommendedName>
        <fullName evidence="1">DUF7689 domain-containing protein</fullName>
    </recommendedName>
</protein>
<dbReference type="AlphaFoldDB" id="A0A1M7HV32"/>
<evidence type="ECO:0000313" key="3">
    <source>
        <dbReference type="Proteomes" id="UP000184260"/>
    </source>
</evidence>
<proteinExistence type="predicted"/>
<dbReference type="OrthoDB" id="454373at2"/>